<dbReference type="EMBL" id="CDMY01000304">
    <property type="protein sequence ID" value="CEM01011.1"/>
    <property type="molecule type" value="Genomic_DNA"/>
</dbReference>
<dbReference type="Pfam" id="PF13920">
    <property type="entry name" value="zf-C3HC4_3"/>
    <property type="match status" value="1"/>
</dbReference>
<dbReference type="InterPro" id="IPR003131">
    <property type="entry name" value="T1-type_BTB"/>
</dbReference>
<dbReference type="SUPFAM" id="SSF54695">
    <property type="entry name" value="POZ domain"/>
    <property type="match status" value="1"/>
</dbReference>
<reference evidence="2 3" key="1">
    <citation type="submission" date="2014-11" db="EMBL/GenBank/DDBJ databases">
        <authorList>
            <person name="Zhu J."/>
            <person name="Qi W."/>
            <person name="Song R."/>
        </authorList>
    </citation>
    <scope>NUCLEOTIDE SEQUENCE [LARGE SCALE GENOMIC DNA]</scope>
</reference>
<feature type="domain" description="Potassium channel tetramerisation-type BTB" evidence="1">
    <location>
        <begin position="57"/>
        <end position="120"/>
    </location>
</feature>
<dbReference type="Gene3D" id="3.30.40.10">
    <property type="entry name" value="Zinc/RING finger domain, C3HC4 (zinc finger)"/>
    <property type="match status" value="1"/>
</dbReference>
<dbReference type="OrthoDB" id="431168at2759"/>
<dbReference type="PhylomeDB" id="A0A0G4ES09"/>
<dbReference type="AlphaFoldDB" id="A0A0G4ES09"/>
<organism evidence="2 3">
    <name type="scientific">Vitrella brassicaformis (strain CCMP3155)</name>
    <dbReference type="NCBI Taxonomy" id="1169540"/>
    <lineage>
        <taxon>Eukaryota</taxon>
        <taxon>Sar</taxon>
        <taxon>Alveolata</taxon>
        <taxon>Colpodellida</taxon>
        <taxon>Vitrellaceae</taxon>
        <taxon>Vitrella</taxon>
    </lineage>
</organism>
<dbReference type="Pfam" id="PF02214">
    <property type="entry name" value="BTB_2"/>
    <property type="match status" value="1"/>
</dbReference>
<gene>
    <name evidence="2" type="ORF">Vbra_8113</name>
</gene>
<dbReference type="InterPro" id="IPR013083">
    <property type="entry name" value="Znf_RING/FYVE/PHD"/>
</dbReference>
<dbReference type="GO" id="GO:0051260">
    <property type="term" value="P:protein homooligomerization"/>
    <property type="evidence" value="ECO:0007669"/>
    <property type="project" value="InterPro"/>
</dbReference>
<dbReference type="Gene3D" id="3.30.710.10">
    <property type="entry name" value="Potassium Channel Kv1.1, Chain A"/>
    <property type="match status" value="1"/>
</dbReference>
<keyword evidence="3" id="KW-1185">Reference proteome</keyword>
<dbReference type="Proteomes" id="UP000041254">
    <property type="component" value="Unassembled WGS sequence"/>
</dbReference>
<evidence type="ECO:0000313" key="2">
    <source>
        <dbReference type="EMBL" id="CEM01011.1"/>
    </source>
</evidence>
<protein>
    <recommendedName>
        <fullName evidence="1">Potassium channel tetramerisation-type BTB domain-containing protein</fullName>
    </recommendedName>
</protein>
<dbReference type="InParanoid" id="A0A0G4ES09"/>
<sequence>MAELTRVDVTSRFDNHIVTLLEGLDAQRTEVASAYDFNKLLSDHGGCDGAASGDDQLQLNVGGRLFEVRRKHLTSVKDTLLGALFGGRWDSRLIPLDGHGQQAQRVFVDVCPRAFEVVHEALLEGKPVVDQLMADAKTRNYQGDPMAHTHGRQADRRLRNLSSRLLHCTLPPIQKPFADVPEADVRNEVTVTTSGESGALGAFIGTMQNFIAAYQARQKEIDTQRQELMLQHGELTNEIKAVTPFFAPLMGADPIRSVSVCGHSISTVQSTLDNMGCIALSNRFDMWPSPIEDVPVDHIGRLIDYYRRKRHAASLTDTQLLGGVRMPLLVDGAARQESFNKTAAMYGVETHSKPVGQLLEEKSEEGTCVLCLDRPPTVVYFPCKMQCVCAACHERLLQRVPRAARPGSGSRAGSLYRDHHGLRCPACRSVVEYATEIDGARRTA</sequence>
<proteinExistence type="predicted"/>
<name>A0A0G4ES09_VITBC</name>
<evidence type="ECO:0000313" key="3">
    <source>
        <dbReference type="Proteomes" id="UP000041254"/>
    </source>
</evidence>
<dbReference type="InterPro" id="IPR011333">
    <property type="entry name" value="SKP1/BTB/POZ_sf"/>
</dbReference>
<evidence type="ECO:0000259" key="1">
    <source>
        <dbReference type="Pfam" id="PF02214"/>
    </source>
</evidence>
<dbReference type="VEuPathDB" id="CryptoDB:Vbra_8113"/>
<accession>A0A0G4ES09</accession>